<comment type="caution">
    <text evidence="1">The sequence shown here is derived from an EMBL/GenBank/DDBJ whole genome shotgun (WGS) entry which is preliminary data.</text>
</comment>
<reference evidence="1 2" key="1">
    <citation type="submission" date="2019-12" db="EMBL/GenBank/DDBJ databases">
        <title>Whole genome sequencing of endophytic Actinobacterium Micromonospora sp. MPMI6T.</title>
        <authorList>
            <person name="Evv R."/>
            <person name="Podile A.R."/>
        </authorList>
    </citation>
    <scope>NUCLEOTIDE SEQUENCE [LARGE SCALE GENOMIC DNA]</scope>
    <source>
        <strain evidence="1 2">MPMI6</strain>
    </source>
</reference>
<organism evidence="1 2">
    <name type="scientific">Micromonospora echinofusca</name>
    <dbReference type="NCBI Taxonomy" id="47858"/>
    <lineage>
        <taxon>Bacteria</taxon>
        <taxon>Bacillati</taxon>
        <taxon>Actinomycetota</taxon>
        <taxon>Actinomycetes</taxon>
        <taxon>Micromonosporales</taxon>
        <taxon>Micromonosporaceae</taxon>
        <taxon>Micromonospora</taxon>
    </lineage>
</organism>
<feature type="non-terminal residue" evidence="1">
    <location>
        <position position="1"/>
    </location>
</feature>
<dbReference type="EMBL" id="WVUH01000256">
    <property type="protein sequence ID" value="MBO4209045.1"/>
    <property type="molecule type" value="Genomic_DNA"/>
</dbReference>
<name>A0ABS3VWY3_MICEH</name>
<dbReference type="Proteomes" id="UP000823521">
    <property type="component" value="Unassembled WGS sequence"/>
</dbReference>
<keyword evidence="2" id="KW-1185">Reference proteome</keyword>
<gene>
    <name evidence="1" type="ORF">GSF22_24030</name>
</gene>
<evidence type="ECO:0000313" key="2">
    <source>
        <dbReference type="Proteomes" id="UP000823521"/>
    </source>
</evidence>
<proteinExistence type="predicted"/>
<sequence>GEGRCLFERVLLWPHRFSCGVPPERLAEDLAAVAIGERLRSADPVPDDRAEVVRRFVELGRRRAELVGGFAFDHLSFG</sequence>
<accession>A0ABS3VWY3</accession>
<protein>
    <submittedName>
        <fullName evidence="1">Uncharacterized protein</fullName>
    </submittedName>
</protein>
<evidence type="ECO:0000313" key="1">
    <source>
        <dbReference type="EMBL" id="MBO4209045.1"/>
    </source>
</evidence>